<proteinExistence type="predicted"/>
<feature type="region of interest" description="Disordered" evidence="1">
    <location>
        <begin position="229"/>
        <end position="262"/>
    </location>
</feature>
<evidence type="ECO:0000256" key="1">
    <source>
        <dbReference type="SAM" id="MobiDB-lite"/>
    </source>
</evidence>
<protein>
    <submittedName>
        <fullName evidence="2">Uncharacterized protein</fullName>
    </submittedName>
</protein>
<keyword evidence="3" id="KW-1185">Reference proteome</keyword>
<reference evidence="2" key="1">
    <citation type="journal article" date="2023" name="Mol. Phylogenet. Evol.">
        <title>Genome-scale phylogeny and comparative genomics of the fungal order Sordariales.</title>
        <authorList>
            <person name="Hensen N."/>
            <person name="Bonometti L."/>
            <person name="Westerberg I."/>
            <person name="Brannstrom I.O."/>
            <person name="Guillou S."/>
            <person name="Cros-Aarteil S."/>
            <person name="Calhoun S."/>
            <person name="Haridas S."/>
            <person name="Kuo A."/>
            <person name="Mondo S."/>
            <person name="Pangilinan J."/>
            <person name="Riley R."/>
            <person name="LaButti K."/>
            <person name="Andreopoulos B."/>
            <person name="Lipzen A."/>
            <person name="Chen C."/>
            <person name="Yan M."/>
            <person name="Daum C."/>
            <person name="Ng V."/>
            <person name="Clum A."/>
            <person name="Steindorff A."/>
            <person name="Ohm R.A."/>
            <person name="Martin F."/>
            <person name="Silar P."/>
            <person name="Natvig D.O."/>
            <person name="Lalanne C."/>
            <person name="Gautier V."/>
            <person name="Ament-Velasquez S.L."/>
            <person name="Kruys A."/>
            <person name="Hutchinson M.I."/>
            <person name="Powell A.J."/>
            <person name="Barry K."/>
            <person name="Miller A.N."/>
            <person name="Grigoriev I.V."/>
            <person name="Debuchy R."/>
            <person name="Gladieux P."/>
            <person name="Hiltunen Thoren M."/>
            <person name="Johannesson H."/>
        </authorList>
    </citation>
    <scope>NUCLEOTIDE SEQUENCE</scope>
    <source>
        <strain evidence="2">CBS 955.72</strain>
    </source>
</reference>
<comment type="caution">
    <text evidence="2">The sequence shown here is derived from an EMBL/GenBank/DDBJ whole genome shotgun (WGS) entry which is preliminary data.</text>
</comment>
<sequence length="262" mass="29589">MIFTKETPRTTQPFADVAFNDTGDLLYAWATASLNEPSAGLFIYRTDSLTNDLIESQSYYNPSFNGNFNTRLIPFNTHNGCIVAVGNQYYYPAVTSTGPENDTTRQPQNYSKAIRKSYLEASTMYNNHSLLAIQRASTFHRRYRLVEHPLHFGETCRHFRDPIELAKVETKVDGNSEIKAIQAGGGDICIFIFNLDGRYEMIRFARPAPEANEESKNLMRHSYSRLTESSRYSGDTVAPGGSYSAMGETWNARDPSSNRVSR</sequence>
<evidence type="ECO:0000313" key="2">
    <source>
        <dbReference type="EMBL" id="KAK3363173.1"/>
    </source>
</evidence>
<accession>A0AAJ0HUS2</accession>
<dbReference type="EMBL" id="JAUIQD010000001">
    <property type="protein sequence ID" value="KAK3363173.1"/>
    <property type="molecule type" value="Genomic_DNA"/>
</dbReference>
<dbReference type="AlphaFoldDB" id="A0AAJ0HUS2"/>
<reference evidence="2" key="2">
    <citation type="submission" date="2023-06" db="EMBL/GenBank/DDBJ databases">
        <authorList>
            <consortium name="Lawrence Berkeley National Laboratory"/>
            <person name="Haridas S."/>
            <person name="Hensen N."/>
            <person name="Bonometti L."/>
            <person name="Westerberg I."/>
            <person name="Brannstrom I.O."/>
            <person name="Guillou S."/>
            <person name="Cros-Aarteil S."/>
            <person name="Calhoun S."/>
            <person name="Kuo A."/>
            <person name="Mondo S."/>
            <person name="Pangilinan J."/>
            <person name="Riley R."/>
            <person name="Labutti K."/>
            <person name="Andreopoulos B."/>
            <person name="Lipzen A."/>
            <person name="Chen C."/>
            <person name="Yanf M."/>
            <person name="Daum C."/>
            <person name="Ng V."/>
            <person name="Clum A."/>
            <person name="Steindorff A."/>
            <person name="Ohm R."/>
            <person name="Martin F."/>
            <person name="Silar P."/>
            <person name="Natvig D."/>
            <person name="Lalanne C."/>
            <person name="Gautier V."/>
            <person name="Ament-Velasquez S.L."/>
            <person name="Kruys A."/>
            <person name="Hutchinson M.I."/>
            <person name="Powell A.J."/>
            <person name="Barry K."/>
            <person name="Miller A.N."/>
            <person name="Grigoriev I.V."/>
            <person name="Debuchy R."/>
            <person name="Gladieux P."/>
            <person name="Thoren M.H."/>
            <person name="Johannesson H."/>
        </authorList>
    </citation>
    <scope>NUCLEOTIDE SEQUENCE</scope>
    <source>
        <strain evidence="2">CBS 955.72</strain>
    </source>
</reference>
<gene>
    <name evidence="2" type="ORF">B0T25DRAFT_32262</name>
</gene>
<dbReference type="Proteomes" id="UP001275084">
    <property type="component" value="Unassembled WGS sequence"/>
</dbReference>
<organism evidence="2 3">
    <name type="scientific">Lasiosphaeria hispida</name>
    <dbReference type="NCBI Taxonomy" id="260671"/>
    <lineage>
        <taxon>Eukaryota</taxon>
        <taxon>Fungi</taxon>
        <taxon>Dikarya</taxon>
        <taxon>Ascomycota</taxon>
        <taxon>Pezizomycotina</taxon>
        <taxon>Sordariomycetes</taxon>
        <taxon>Sordariomycetidae</taxon>
        <taxon>Sordariales</taxon>
        <taxon>Lasiosphaeriaceae</taxon>
        <taxon>Lasiosphaeria</taxon>
    </lineage>
</organism>
<evidence type="ECO:0000313" key="3">
    <source>
        <dbReference type="Proteomes" id="UP001275084"/>
    </source>
</evidence>
<name>A0AAJ0HUS2_9PEZI</name>